<dbReference type="SUPFAM" id="SSF54928">
    <property type="entry name" value="RNA-binding domain, RBD"/>
    <property type="match status" value="1"/>
</dbReference>
<gene>
    <name evidence="2" type="ORF">Fcan01_28069</name>
</gene>
<dbReference type="Proteomes" id="UP000198287">
    <property type="component" value="Unassembled WGS sequence"/>
</dbReference>
<feature type="compositionally biased region" description="Polar residues" evidence="1">
    <location>
        <begin position="18"/>
        <end position="27"/>
    </location>
</feature>
<evidence type="ECO:0008006" key="4">
    <source>
        <dbReference type="Google" id="ProtNLM"/>
    </source>
</evidence>
<dbReference type="CDD" id="cd00590">
    <property type="entry name" value="RRM_SF"/>
    <property type="match status" value="1"/>
</dbReference>
<organism evidence="2 3">
    <name type="scientific">Folsomia candida</name>
    <name type="common">Springtail</name>
    <dbReference type="NCBI Taxonomy" id="158441"/>
    <lineage>
        <taxon>Eukaryota</taxon>
        <taxon>Metazoa</taxon>
        <taxon>Ecdysozoa</taxon>
        <taxon>Arthropoda</taxon>
        <taxon>Hexapoda</taxon>
        <taxon>Collembola</taxon>
        <taxon>Entomobryomorpha</taxon>
        <taxon>Isotomoidea</taxon>
        <taxon>Isotomidae</taxon>
        <taxon>Proisotominae</taxon>
        <taxon>Folsomia</taxon>
    </lineage>
</organism>
<dbReference type="InterPro" id="IPR012677">
    <property type="entry name" value="Nucleotide-bd_a/b_plait_sf"/>
</dbReference>
<protein>
    <recommendedName>
        <fullName evidence="4">RRM domain-containing protein</fullName>
    </recommendedName>
</protein>
<feature type="compositionally biased region" description="Polar residues" evidence="1">
    <location>
        <begin position="253"/>
        <end position="268"/>
    </location>
</feature>
<feature type="region of interest" description="Disordered" evidence="1">
    <location>
        <begin position="1"/>
        <end position="122"/>
    </location>
</feature>
<sequence>MPRTKVKLTPKHVLPHTESGSNVSQLDSSGKNGSGSNSTQKSSNDDATIRKLPPKGPPRNEGYTSREQMLKPAKSLQRHSREQAASQIAEQNRSRNSSEDSLRDRKKYDAVSNKKNQQKNTSATSLLNPYWAFNHNLTPEKVYSKTLAGLGRPMSRVASAFIADIIPRNGKKKSQVKFTDDNSENDEQITDVEEEEVVCRKVDKCKESRKKEPSITEINRSSQTEFGQRRESKNRGVERSYREKHKKSVIKNPKSTESLQKSSASNSDAEPPADPTVNRNEKIKRRAATPFHPKMEDADEVSQASEKEDDSISTSSRKSTTQLQITGLPLSSTIDDLKQVFPKARAIKLTLIRDNLNRYMRNAVVEFRNTNHAREGYERAKNVRFEDLEVQLDFIAVEEPTPNGNVEEDRSDETIEDLLPQKKIDKESMVREWIKIQSNYAHSMRTKSYTRIKE</sequence>
<name>A0A226CUR6_FOLCA</name>
<dbReference type="Gene3D" id="3.30.70.330">
    <property type="match status" value="1"/>
</dbReference>
<reference evidence="2 3" key="1">
    <citation type="submission" date="2015-12" db="EMBL/GenBank/DDBJ databases">
        <title>The genome of Folsomia candida.</title>
        <authorList>
            <person name="Faddeeva A."/>
            <person name="Derks M.F."/>
            <person name="Anvar Y."/>
            <person name="Smit S."/>
            <person name="Van Straalen N."/>
            <person name="Roelofs D."/>
        </authorList>
    </citation>
    <scope>NUCLEOTIDE SEQUENCE [LARGE SCALE GENOMIC DNA]</scope>
    <source>
        <strain evidence="2 3">VU population</strain>
        <tissue evidence="2">Whole body</tissue>
    </source>
</reference>
<feature type="compositionally biased region" description="Basic and acidic residues" evidence="1">
    <location>
        <begin position="227"/>
        <end position="241"/>
    </location>
</feature>
<feature type="compositionally biased region" description="Polar residues" evidence="1">
    <location>
        <begin position="312"/>
        <end position="323"/>
    </location>
</feature>
<feature type="region of interest" description="Disordered" evidence="1">
    <location>
        <begin position="171"/>
        <end position="190"/>
    </location>
</feature>
<accession>A0A226CUR6</accession>
<feature type="compositionally biased region" description="Basic residues" evidence="1">
    <location>
        <begin position="1"/>
        <end position="14"/>
    </location>
</feature>
<proteinExistence type="predicted"/>
<dbReference type="EMBL" id="LNIX01000063">
    <property type="protein sequence ID" value="OXA37165.1"/>
    <property type="molecule type" value="Genomic_DNA"/>
</dbReference>
<feature type="compositionally biased region" description="Basic and acidic residues" evidence="1">
    <location>
        <begin position="92"/>
        <end position="109"/>
    </location>
</feature>
<feature type="compositionally biased region" description="Acidic residues" evidence="1">
    <location>
        <begin position="181"/>
        <end position="190"/>
    </location>
</feature>
<feature type="region of interest" description="Disordered" evidence="1">
    <location>
        <begin position="206"/>
        <end position="323"/>
    </location>
</feature>
<feature type="compositionally biased region" description="Low complexity" evidence="1">
    <location>
        <begin position="28"/>
        <end position="42"/>
    </location>
</feature>
<keyword evidence="3" id="KW-1185">Reference proteome</keyword>
<dbReference type="GO" id="GO:0003676">
    <property type="term" value="F:nucleic acid binding"/>
    <property type="evidence" value="ECO:0007669"/>
    <property type="project" value="InterPro"/>
</dbReference>
<evidence type="ECO:0000256" key="1">
    <source>
        <dbReference type="SAM" id="MobiDB-lite"/>
    </source>
</evidence>
<evidence type="ECO:0000313" key="3">
    <source>
        <dbReference type="Proteomes" id="UP000198287"/>
    </source>
</evidence>
<feature type="compositionally biased region" description="Polar residues" evidence="1">
    <location>
        <begin position="113"/>
        <end position="122"/>
    </location>
</feature>
<dbReference type="AlphaFoldDB" id="A0A226CUR6"/>
<comment type="caution">
    <text evidence="2">The sequence shown here is derived from an EMBL/GenBank/DDBJ whole genome shotgun (WGS) entry which is preliminary data.</text>
</comment>
<evidence type="ECO:0000313" key="2">
    <source>
        <dbReference type="EMBL" id="OXA37165.1"/>
    </source>
</evidence>
<feature type="compositionally biased region" description="Polar residues" evidence="1">
    <location>
        <begin position="216"/>
        <end position="226"/>
    </location>
</feature>
<dbReference type="InterPro" id="IPR035979">
    <property type="entry name" value="RBD_domain_sf"/>
</dbReference>